<keyword evidence="5" id="KW-0547">Nucleotide-binding</keyword>
<dbReference type="Pfam" id="PF00480">
    <property type="entry name" value="ROK"/>
    <property type="match status" value="1"/>
</dbReference>
<dbReference type="PANTHER" id="PTHR42742:SF3">
    <property type="entry name" value="FRUCTOKINASE"/>
    <property type="match status" value="1"/>
</dbReference>
<keyword evidence="4" id="KW-0479">Metal-binding</keyword>
<dbReference type="GO" id="GO:0046872">
    <property type="term" value="F:metal ion binding"/>
    <property type="evidence" value="ECO:0007669"/>
    <property type="project" value="UniProtKB-KW"/>
</dbReference>
<evidence type="ECO:0000256" key="3">
    <source>
        <dbReference type="ARBA" id="ARBA00022679"/>
    </source>
</evidence>
<keyword evidence="6" id="KW-0418">Kinase</keyword>
<keyword evidence="10" id="KW-0119">Carbohydrate metabolism</keyword>
<dbReference type="EMBL" id="CP039712">
    <property type="protein sequence ID" value="QCI86213.1"/>
    <property type="molecule type" value="Genomic_DNA"/>
</dbReference>
<evidence type="ECO:0000256" key="10">
    <source>
        <dbReference type="ARBA" id="ARBA00023277"/>
    </source>
</evidence>
<dbReference type="InterPro" id="IPR000600">
    <property type="entry name" value="ROK"/>
</dbReference>
<evidence type="ECO:0000256" key="7">
    <source>
        <dbReference type="ARBA" id="ARBA00022833"/>
    </source>
</evidence>
<dbReference type="Proteomes" id="UP000298615">
    <property type="component" value="Chromosome"/>
</dbReference>
<evidence type="ECO:0000256" key="5">
    <source>
        <dbReference type="ARBA" id="ARBA00022741"/>
    </source>
</evidence>
<evidence type="ECO:0000256" key="12">
    <source>
        <dbReference type="ARBA" id="ARBA00048451"/>
    </source>
</evidence>
<evidence type="ECO:0000256" key="4">
    <source>
        <dbReference type="ARBA" id="ARBA00022723"/>
    </source>
</evidence>
<dbReference type="Gene3D" id="3.30.420.40">
    <property type="match status" value="2"/>
</dbReference>
<comment type="catalytic activity">
    <reaction evidence="12">
        <text>D-fructose + ATP = D-fructose 6-phosphate + ADP + H(+)</text>
        <dbReference type="Rhea" id="RHEA:16125"/>
        <dbReference type="ChEBI" id="CHEBI:15378"/>
        <dbReference type="ChEBI" id="CHEBI:30616"/>
        <dbReference type="ChEBI" id="CHEBI:37721"/>
        <dbReference type="ChEBI" id="CHEBI:61527"/>
        <dbReference type="ChEBI" id="CHEBI:456216"/>
        <dbReference type="EC" id="2.7.1.4"/>
    </reaction>
</comment>
<gene>
    <name evidence="14" type="ORF">FA707_04200</name>
</gene>
<keyword evidence="8" id="KW-0067">ATP-binding</keyword>
<dbReference type="PANTHER" id="PTHR42742">
    <property type="entry name" value="TRANSCRIPTIONAL REPRESSOR MPRA"/>
    <property type="match status" value="1"/>
</dbReference>
<proteinExistence type="inferred from homology"/>
<evidence type="ECO:0000256" key="13">
    <source>
        <dbReference type="ARBA" id="ARBA00074653"/>
    </source>
</evidence>
<dbReference type="EC" id="2.7.1.4" evidence="11"/>
<dbReference type="FunFam" id="3.30.420.40:FF:000153">
    <property type="entry name" value="Putative fructokinase"/>
    <property type="match status" value="1"/>
</dbReference>
<dbReference type="GO" id="GO:0008865">
    <property type="term" value="F:fructokinase activity"/>
    <property type="evidence" value="ECO:0007669"/>
    <property type="project" value="UniProtKB-EC"/>
</dbReference>
<dbReference type="KEGG" id="vao:FA707_04200"/>
<evidence type="ECO:0000313" key="14">
    <source>
        <dbReference type="EMBL" id="QCI86213.1"/>
    </source>
</evidence>
<evidence type="ECO:0000256" key="2">
    <source>
        <dbReference type="ARBA" id="ARBA00006479"/>
    </source>
</evidence>
<evidence type="ECO:0000256" key="9">
    <source>
        <dbReference type="ARBA" id="ARBA00022842"/>
    </source>
</evidence>
<dbReference type="CDD" id="cd24067">
    <property type="entry name" value="ASKHA_NBD_ROK_BsFRK-like"/>
    <property type="match status" value="1"/>
</dbReference>
<protein>
    <recommendedName>
        <fullName evidence="13">Fructokinase</fullName>
        <ecNumber evidence="11">2.7.1.4</ecNumber>
    </recommendedName>
</protein>
<dbReference type="InterPro" id="IPR043129">
    <property type="entry name" value="ATPase_NBD"/>
</dbReference>
<evidence type="ECO:0000256" key="11">
    <source>
        <dbReference type="ARBA" id="ARBA00038887"/>
    </source>
</evidence>
<name>A0A4D7CSU9_9ENTE</name>
<keyword evidence="3" id="KW-0808">Transferase</keyword>
<comment type="similarity">
    <text evidence="2">Belongs to the ROK (NagC/XylR) family.</text>
</comment>
<organism evidence="14 15">
    <name type="scientific">Vagococcus zengguangii</name>
    <dbReference type="NCBI Taxonomy" id="2571750"/>
    <lineage>
        <taxon>Bacteria</taxon>
        <taxon>Bacillati</taxon>
        <taxon>Bacillota</taxon>
        <taxon>Bacilli</taxon>
        <taxon>Lactobacillales</taxon>
        <taxon>Enterococcaceae</taxon>
        <taxon>Vagococcus</taxon>
    </lineage>
</organism>
<comment type="cofactor">
    <cofactor evidence="1">
        <name>Mg(2+)</name>
        <dbReference type="ChEBI" id="CHEBI:18420"/>
    </cofactor>
</comment>
<keyword evidence="15" id="KW-1185">Reference proteome</keyword>
<reference evidence="14 15" key="1">
    <citation type="submission" date="2019-04" db="EMBL/GenBank/DDBJ databases">
        <title>Vagococcus sp. nov., isolated from faeces of yaks (Bos grunniens).</title>
        <authorList>
            <person name="Ge Y."/>
        </authorList>
    </citation>
    <scope>NUCLEOTIDE SEQUENCE [LARGE SCALE GENOMIC DNA]</scope>
    <source>
        <strain evidence="14 15">MN-17</strain>
    </source>
</reference>
<evidence type="ECO:0000313" key="15">
    <source>
        <dbReference type="Proteomes" id="UP000298615"/>
    </source>
</evidence>
<dbReference type="FunFam" id="3.30.420.40:FF:000136">
    <property type="entry name" value="Putative fructokinase"/>
    <property type="match status" value="1"/>
</dbReference>
<keyword evidence="9" id="KW-0460">Magnesium</keyword>
<accession>A0A4D7CSU9</accession>
<evidence type="ECO:0000256" key="1">
    <source>
        <dbReference type="ARBA" id="ARBA00001946"/>
    </source>
</evidence>
<dbReference type="InterPro" id="IPR051804">
    <property type="entry name" value="Carb_Metab_Reg_Kinase/Isom"/>
</dbReference>
<sequence length="295" mass="31864">MSSHIKELITMYGAIEAGGTKFVCAVSNEALEVVARVSIPTEAPEVTMQAVYEFFDQYELTSMGVGSFGPIDVNEASPTYGYITSTPKLKWQHVNLLGMLKERYNIPIGWTTDVNAAAYGELTFGAAKNKQNCVYLTIGTGVGGGGVINGQLLQGFGHPEMGHIHIKRLEGDTFEGVCPFHKDCVEGLVAGPALEKRTGKKGVEVAPDDEVWKIQAHYIAQALMTYTLVLSPETIILGGGVMHQEQLFPLIREAFAELVAGYVAYPDLETYIVPTKLGDNSGIMGCLQLAKEAAQ</sequence>
<dbReference type="AlphaFoldDB" id="A0A4D7CSU9"/>
<evidence type="ECO:0000256" key="6">
    <source>
        <dbReference type="ARBA" id="ARBA00022777"/>
    </source>
</evidence>
<evidence type="ECO:0000256" key="8">
    <source>
        <dbReference type="ARBA" id="ARBA00022840"/>
    </source>
</evidence>
<keyword evidence="7" id="KW-0862">Zinc</keyword>
<dbReference type="GO" id="GO:0005524">
    <property type="term" value="F:ATP binding"/>
    <property type="evidence" value="ECO:0007669"/>
    <property type="project" value="UniProtKB-KW"/>
</dbReference>
<dbReference type="SUPFAM" id="SSF53067">
    <property type="entry name" value="Actin-like ATPase domain"/>
    <property type="match status" value="1"/>
</dbReference>